<accession>A0A3B0RJZ5</accession>
<protein>
    <recommendedName>
        <fullName evidence="2">DSBA-like thioredoxin domain-containing protein</fullName>
    </recommendedName>
</protein>
<dbReference type="EMBL" id="UOEI01000103">
    <property type="protein sequence ID" value="VAV93460.1"/>
    <property type="molecule type" value="Genomic_DNA"/>
</dbReference>
<proteinExistence type="predicted"/>
<dbReference type="AlphaFoldDB" id="A0A3B0RJZ5"/>
<reference evidence="1" key="1">
    <citation type="submission" date="2018-06" db="EMBL/GenBank/DDBJ databases">
        <authorList>
            <person name="Zhirakovskaya E."/>
        </authorList>
    </citation>
    <scope>NUCLEOTIDE SEQUENCE</scope>
</reference>
<sequence length="198" mass="21567">MTCLYRYPSTAVAGTNRCRAGSDPVTRRYSWVMQLDGRVWFDFANPQVWRFYQFIRAFAKAGNTVALDWVPLYQDSQAEAMSVYIGLSSPLERGRFLHALLGLVHIEGSDPDEREAVLRAMDAAGLSGGLPLVDTSALEAMTTNASELGVTDTPTLYQLGPVAHIVLNAAASSGHLELTAQTIMSVLSDDGIWSITKP</sequence>
<organism evidence="1">
    <name type="scientific">hydrothermal vent metagenome</name>
    <dbReference type="NCBI Taxonomy" id="652676"/>
    <lineage>
        <taxon>unclassified sequences</taxon>
        <taxon>metagenomes</taxon>
        <taxon>ecological metagenomes</taxon>
    </lineage>
</organism>
<evidence type="ECO:0008006" key="2">
    <source>
        <dbReference type="Google" id="ProtNLM"/>
    </source>
</evidence>
<gene>
    <name evidence="1" type="ORF">MNBD_ACTINO01-98</name>
</gene>
<evidence type="ECO:0000313" key="1">
    <source>
        <dbReference type="EMBL" id="VAV93460.1"/>
    </source>
</evidence>
<name>A0A3B0RJZ5_9ZZZZ</name>